<dbReference type="GO" id="GO:0004803">
    <property type="term" value="F:transposase activity"/>
    <property type="evidence" value="ECO:0007669"/>
    <property type="project" value="InterPro"/>
</dbReference>
<evidence type="ECO:0000256" key="4">
    <source>
        <dbReference type="ARBA" id="ARBA00023125"/>
    </source>
</evidence>
<dbReference type="AlphaFoldDB" id="A0A1H5XMD1"/>
<keyword evidence="3" id="KW-0815">Transposition</keyword>
<proteinExistence type="inferred from homology"/>
<evidence type="ECO:0000256" key="5">
    <source>
        <dbReference type="ARBA" id="ARBA00023172"/>
    </source>
</evidence>
<dbReference type="GO" id="GO:0006313">
    <property type="term" value="P:DNA transposition"/>
    <property type="evidence" value="ECO:0007669"/>
    <property type="project" value="InterPro"/>
</dbReference>
<comment type="similarity">
    <text evidence="2">Belongs to the transposase mutator family.</text>
</comment>
<protein>
    <submittedName>
        <fullName evidence="7">Transposase, Mutator family</fullName>
    </submittedName>
</protein>
<dbReference type="Proteomes" id="UP000236742">
    <property type="component" value="Unassembled WGS sequence"/>
</dbReference>
<dbReference type="EMBL" id="FNVD01000011">
    <property type="protein sequence ID" value="SEG12570.1"/>
    <property type="molecule type" value="Genomic_DNA"/>
</dbReference>
<evidence type="ECO:0000313" key="7">
    <source>
        <dbReference type="EMBL" id="SEG12570.1"/>
    </source>
</evidence>
<evidence type="ECO:0000313" key="8">
    <source>
        <dbReference type="Proteomes" id="UP000236742"/>
    </source>
</evidence>
<accession>A0A1H5XMD1</accession>
<comment type="function">
    <text evidence="1">Required for the transposition of the insertion element.</text>
</comment>
<sequence length="171" mass="18751">MDGRKDTGPEVILEQLIEHGADDMASVSARAFELAMRIARERFLAAGHYERTPSRRGYANGTKPKRIDTPAGWISVQIPKTAGREGEPFFPQSLERGRRSARALMLAVAEMYIKGVCAREVEDGDARVRHREPFLKPGQPRHPAAGRGTGGLAKSLPRCALREGAHGRRGA</sequence>
<keyword evidence="5" id="KW-0233">DNA recombination</keyword>
<evidence type="ECO:0000256" key="1">
    <source>
        <dbReference type="ARBA" id="ARBA00002190"/>
    </source>
</evidence>
<name>A0A1H5XMD1_9RHOB</name>
<dbReference type="InterPro" id="IPR001207">
    <property type="entry name" value="Transposase_mutator"/>
</dbReference>
<feature type="region of interest" description="Disordered" evidence="6">
    <location>
        <begin position="131"/>
        <end position="171"/>
    </location>
</feature>
<gene>
    <name evidence="7" type="ORF">SAMN05421751_111110</name>
</gene>
<feature type="compositionally biased region" description="Basic and acidic residues" evidence="6">
    <location>
        <begin position="160"/>
        <end position="171"/>
    </location>
</feature>
<keyword evidence="8" id="KW-1185">Reference proteome</keyword>
<reference evidence="7 8" key="1">
    <citation type="submission" date="2016-10" db="EMBL/GenBank/DDBJ databases">
        <authorList>
            <person name="de Groot N.N."/>
        </authorList>
    </citation>
    <scope>NUCLEOTIDE SEQUENCE [LARGE SCALE GENOMIC DNA]</scope>
    <source>
        <strain evidence="7 8">DSM 23413</strain>
    </source>
</reference>
<evidence type="ECO:0000256" key="6">
    <source>
        <dbReference type="SAM" id="MobiDB-lite"/>
    </source>
</evidence>
<keyword evidence="4" id="KW-0238">DNA-binding</keyword>
<evidence type="ECO:0000256" key="2">
    <source>
        <dbReference type="ARBA" id="ARBA00010961"/>
    </source>
</evidence>
<evidence type="ECO:0000256" key="3">
    <source>
        <dbReference type="ARBA" id="ARBA00022578"/>
    </source>
</evidence>
<dbReference type="Pfam" id="PF00872">
    <property type="entry name" value="Transposase_mut"/>
    <property type="match status" value="1"/>
</dbReference>
<dbReference type="GO" id="GO:0003677">
    <property type="term" value="F:DNA binding"/>
    <property type="evidence" value="ECO:0007669"/>
    <property type="project" value="UniProtKB-KW"/>
</dbReference>
<organism evidence="7 8">
    <name type="scientific">Jhaorihella thermophila</name>
    <dbReference type="NCBI Taxonomy" id="488547"/>
    <lineage>
        <taxon>Bacteria</taxon>
        <taxon>Pseudomonadati</taxon>
        <taxon>Pseudomonadota</taxon>
        <taxon>Alphaproteobacteria</taxon>
        <taxon>Rhodobacterales</taxon>
        <taxon>Paracoccaceae</taxon>
        <taxon>Jhaorihella</taxon>
    </lineage>
</organism>
<dbReference type="RefSeq" id="WP_200822768.1">
    <property type="nucleotide sequence ID" value="NZ_FNVD01000011.1"/>
</dbReference>